<feature type="domain" description="Pyrrolo-quinoline quinone repeat" evidence="1">
    <location>
        <begin position="97"/>
        <end position="385"/>
    </location>
</feature>
<dbReference type="SMART" id="SM00564">
    <property type="entry name" value="PQQ"/>
    <property type="match status" value="2"/>
</dbReference>
<dbReference type="Gene3D" id="2.130.10.10">
    <property type="entry name" value="YVTN repeat-like/Quinoprotein amine dehydrogenase"/>
    <property type="match status" value="1"/>
</dbReference>
<sequence length="490" mass="54347">MFFTLGLLFGTALAQEPQAFDRLTFHAAPKALATAAKTSDWPRVLGSNDDASSIETPLLKKWPEAGPAKVWEVAMGEAYTSPAISGDYCVIFHALKKKETVECLHRETGRRFWIKDYPIEYQDRYGFGNGPRGSPVITGDIVVTLGVTSELHAFDLKTGEELWKHDLRKQYNVPQDFFGAGSSPLIHEGKVIVNVGGKAMAFDGLEERRERSEKLASKGVSVAAFDLKSGEVRWKIEDEWGASYASPVLSQLHGKTKVLIYAGGESNPAIGGLLCIDPSTGTLHDRFPWRDDEYIQATGSSPVTIPEKNRAFITTCYPKNKPIGGVMVEYDAEFKAKEVWSSKKVACHWMTPVYQDGHLYAIDGERENNSRLVCVNADTGAEVWTKNIEWQDSVLSGIMGRTQPVGLSILRASLMKVDGAFLCLGETGSLHWLKLTPEGCEELQRAQLFYALNTWSLPSLSHGLLYVRQQAEGLDRKTSMRVICYDLRGE</sequence>
<evidence type="ECO:0000259" key="1">
    <source>
        <dbReference type="Pfam" id="PF13360"/>
    </source>
</evidence>
<gene>
    <name evidence="2" type="ORF">BGE01nite_33000</name>
</gene>
<dbReference type="EMBL" id="BKAG01000024">
    <property type="protein sequence ID" value="GEP44009.1"/>
    <property type="molecule type" value="Genomic_DNA"/>
</dbReference>
<keyword evidence="3" id="KW-1185">Reference proteome</keyword>
<comment type="caution">
    <text evidence="2">The sequence shown here is derived from an EMBL/GenBank/DDBJ whole genome shotgun (WGS) entry which is preliminary data.</text>
</comment>
<evidence type="ECO:0000313" key="3">
    <source>
        <dbReference type="Proteomes" id="UP000321577"/>
    </source>
</evidence>
<dbReference type="PANTHER" id="PTHR34512:SF30">
    <property type="entry name" value="OUTER MEMBRANE PROTEIN ASSEMBLY FACTOR BAMB"/>
    <property type="match status" value="1"/>
</dbReference>
<evidence type="ECO:0000313" key="2">
    <source>
        <dbReference type="EMBL" id="GEP44009.1"/>
    </source>
</evidence>
<dbReference type="InterPro" id="IPR011047">
    <property type="entry name" value="Quinoprotein_ADH-like_sf"/>
</dbReference>
<accession>A0A512MB91</accession>
<name>A0A512MB91_9BACT</name>
<dbReference type="InterPro" id="IPR018391">
    <property type="entry name" value="PQQ_b-propeller_rpt"/>
</dbReference>
<dbReference type="PANTHER" id="PTHR34512">
    <property type="entry name" value="CELL SURFACE PROTEIN"/>
    <property type="match status" value="1"/>
</dbReference>
<dbReference type="SUPFAM" id="SSF50998">
    <property type="entry name" value="Quinoprotein alcohol dehydrogenase-like"/>
    <property type="match status" value="1"/>
</dbReference>
<dbReference type="AlphaFoldDB" id="A0A512MB91"/>
<organism evidence="2 3">
    <name type="scientific">Brevifollis gellanilyticus</name>
    <dbReference type="NCBI Taxonomy" id="748831"/>
    <lineage>
        <taxon>Bacteria</taxon>
        <taxon>Pseudomonadati</taxon>
        <taxon>Verrucomicrobiota</taxon>
        <taxon>Verrucomicrobiia</taxon>
        <taxon>Verrucomicrobiales</taxon>
        <taxon>Verrucomicrobiaceae</taxon>
    </lineage>
</organism>
<dbReference type="Pfam" id="PF13360">
    <property type="entry name" value="PQQ_2"/>
    <property type="match status" value="1"/>
</dbReference>
<protein>
    <recommendedName>
        <fullName evidence="1">Pyrrolo-quinoline quinone repeat domain-containing protein</fullName>
    </recommendedName>
</protein>
<proteinExistence type="predicted"/>
<dbReference type="InterPro" id="IPR002372">
    <property type="entry name" value="PQQ_rpt_dom"/>
</dbReference>
<dbReference type="Proteomes" id="UP000321577">
    <property type="component" value="Unassembled WGS sequence"/>
</dbReference>
<reference evidence="2 3" key="1">
    <citation type="submission" date="2019-07" db="EMBL/GenBank/DDBJ databases">
        <title>Whole genome shotgun sequence of Brevifollis gellanilyticus NBRC 108608.</title>
        <authorList>
            <person name="Hosoyama A."/>
            <person name="Uohara A."/>
            <person name="Ohji S."/>
            <person name="Ichikawa N."/>
        </authorList>
    </citation>
    <scope>NUCLEOTIDE SEQUENCE [LARGE SCALE GENOMIC DNA]</scope>
    <source>
        <strain evidence="2 3">NBRC 108608</strain>
    </source>
</reference>
<dbReference type="InterPro" id="IPR015943">
    <property type="entry name" value="WD40/YVTN_repeat-like_dom_sf"/>
</dbReference>